<protein>
    <submittedName>
        <fullName evidence="1">6772_t:CDS:1</fullName>
    </submittedName>
</protein>
<name>A0ACA9QZS5_9GLOM</name>
<reference evidence="1" key="1">
    <citation type="submission" date="2021-06" db="EMBL/GenBank/DDBJ databases">
        <authorList>
            <person name="Kallberg Y."/>
            <person name="Tangrot J."/>
            <person name="Rosling A."/>
        </authorList>
    </citation>
    <scope>NUCLEOTIDE SEQUENCE</scope>
    <source>
        <strain evidence="1">IL203A</strain>
    </source>
</reference>
<comment type="caution">
    <text evidence="1">The sequence shown here is derived from an EMBL/GenBank/DDBJ whole genome shotgun (WGS) entry which is preliminary data.</text>
</comment>
<sequence>ITSHKNIESEVIVSYTNQNSQDNALKDNLKQTVLSVIGRLKIGAKKILYIIAIDIELNYTGNKQTSNNLNKKKAKAQDDINDYLEDIEE</sequence>
<proteinExistence type="predicted"/>
<dbReference type="EMBL" id="CAJVPU010056647">
    <property type="protein sequence ID" value="CAG8770753.1"/>
    <property type="molecule type" value="Genomic_DNA"/>
</dbReference>
<evidence type="ECO:0000313" key="2">
    <source>
        <dbReference type="Proteomes" id="UP000789702"/>
    </source>
</evidence>
<evidence type="ECO:0000313" key="1">
    <source>
        <dbReference type="EMBL" id="CAG8770753.1"/>
    </source>
</evidence>
<accession>A0ACA9QZS5</accession>
<dbReference type="Proteomes" id="UP000789702">
    <property type="component" value="Unassembled WGS sequence"/>
</dbReference>
<feature type="non-terminal residue" evidence="1">
    <location>
        <position position="1"/>
    </location>
</feature>
<keyword evidence="2" id="KW-1185">Reference proteome</keyword>
<feature type="non-terminal residue" evidence="1">
    <location>
        <position position="89"/>
    </location>
</feature>
<gene>
    <name evidence="1" type="ORF">DHETER_LOCUS15816</name>
</gene>
<organism evidence="1 2">
    <name type="scientific">Dentiscutata heterogama</name>
    <dbReference type="NCBI Taxonomy" id="1316150"/>
    <lineage>
        <taxon>Eukaryota</taxon>
        <taxon>Fungi</taxon>
        <taxon>Fungi incertae sedis</taxon>
        <taxon>Mucoromycota</taxon>
        <taxon>Glomeromycotina</taxon>
        <taxon>Glomeromycetes</taxon>
        <taxon>Diversisporales</taxon>
        <taxon>Gigasporaceae</taxon>
        <taxon>Dentiscutata</taxon>
    </lineage>
</organism>